<organism evidence="1 2">
    <name type="scientific">Brassica cretica</name>
    <name type="common">Mustard</name>
    <dbReference type="NCBI Taxonomy" id="69181"/>
    <lineage>
        <taxon>Eukaryota</taxon>
        <taxon>Viridiplantae</taxon>
        <taxon>Streptophyta</taxon>
        <taxon>Embryophyta</taxon>
        <taxon>Tracheophyta</taxon>
        <taxon>Spermatophyta</taxon>
        <taxon>Magnoliopsida</taxon>
        <taxon>eudicotyledons</taxon>
        <taxon>Gunneridae</taxon>
        <taxon>Pentapetalae</taxon>
        <taxon>rosids</taxon>
        <taxon>malvids</taxon>
        <taxon>Brassicales</taxon>
        <taxon>Brassicaceae</taxon>
        <taxon>Brassiceae</taxon>
        <taxon>Brassica</taxon>
    </lineage>
</organism>
<evidence type="ECO:0000313" key="1">
    <source>
        <dbReference type="EMBL" id="KAF3529940.1"/>
    </source>
</evidence>
<comment type="caution">
    <text evidence="1">The sequence shown here is derived from an EMBL/GenBank/DDBJ whole genome shotgun (WGS) entry which is preliminary data.</text>
</comment>
<dbReference type="Proteomes" id="UP000266723">
    <property type="component" value="Unassembled WGS sequence"/>
</dbReference>
<protein>
    <submittedName>
        <fullName evidence="1">Uncharacterized protein</fullName>
    </submittedName>
</protein>
<name>A0ABQ7BCP9_BRACR</name>
<accession>A0ABQ7BCP9</accession>
<gene>
    <name evidence="1" type="ORF">DY000_02042716</name>
</gene>
<dbReference type="EMBL" id="QGKV02001507">
    <property type="protein sequence ID" value="KAF3529940.1"/>
    <property type="molecule type" value="Genomic_DNA"/>
</dbReference>
<reference evidence="1 2" key="1">
    <citation type="journal article" date="2020" name="BMC Genomics">
        <title>Intraspecific diversification of the crop wild relative Brassica cretica Lam. using demographic model selection.</title>
        <authorList>
            <person name="Kioukis A."/>
            <person name="Michalopoulou V.A."/>
            <person name="Briers L."/>
            <person name="Pirintsos S."/>
            <person name="Studholme D.J."/>
            <person name="Pavlidis P."/>
            <person name="Sarris P.F."/>
        </authorList>
    </citation>
    <scope>NUCLEOTIDE SEQUENCE [LARGE SCALE GENOMIC DNA]</scope>
    <source>
        <strain evidence="2">cv. PFS-1207/04</strain>
    </source>
</reference>
<proteinExistence type="predicted"/>
<sequence length="94" mass="10267">MNKRQRQREGVVSDSAAKQLGEVVIRITCVSEEGEERDVDIIEGGVIRRGSNVGLRSRVPGGGCVWTWMVVGLACFMYDGNVVACTSRLCHGRV</sequence>
<keyword evidence="2" id="KW-1185">Reference proteome</keyword>
<evidence type="ECO:0000313" key="2">
    <source>
        <dbReference type="Proteomes" id="UP000266723"/>
    </source>
</evidence>